<dbReference type="InterPro" id="IPR015683">
    <property type="entry name" value="Ionotropic_Glu_rcpt"/>
</dbReference>
<dbReference type="Pfam" id="PF01094">
    <property type="entry name" value="ANF_receptor"/>
    <property type="match status" value="2"/>
</dbReference>
<comment type="caution">
    <text evidence="6">The sequence shown here is derived from an EMBL/GenBank/DDBJ whole genome shotgun (WGS) entry which is preliminary data.</text>
</comment>
<protein>
    <recommendedName>
        <fullName evidence="5">Receptor ligand binding region domain-containing protein</fullName>
    </recommendedName>
</protein>
<dbReference type="PANTHER" id="PTHR34836">
    <property type="entry name" value="OS06G0188250 PROTEIN"/>
    <property type="match status" value="1"/>
</dbReference>
<keyword evidence="3" id="KW-1133">Transmembrane helix</keyword>
<dbReference type="Gene3D" id="3.40.50.2300">
    <property type="match status" value="1"/>
</dbReference>
<dbReference type="InterPro" id="IPR001828">
    <property type="entry name" value="ANF_lig-bd_rcpt"/>
</dbReference>
<dbReference type="PANTHER" id="PTHR34836:SF6">
    <property type="entry name" value="PERIPLASMIC BINDING PROTEIN-LIKE I"/>
    <property type="match status" value="1"/>
</dbReference>
<reference evidence="6 7" key="1">
    <citation type="journal article" date="2017" name="Nat. Commun.">
        <title>Genome assembly with in vitro proximity ligation data and whole-genome triplication in lettuce.</title>
        <authorList>
            <person name="Reyes-Chin-Wo S."/>
            <person name="Wang Z."/>
            <person name="Yang X."/>
            <person name="Kozik A."/>
            <person name="Arikit S."/>
            <person name="Song C."/>
            <person name="Xia L."/>
            <person name="Froenicke L."/>
            <person name="Lavelle D.O."/>
            <person name="Truco M.J."/>
            <person name="Xia R."/>
            <person name="Zhu S."/>
            <person name="Xu C."/>
            <person name="Xu H."/>
            <person name="Xu X."/>
            <person name="Cox K."/>
            <person name="Korf I."/>
            <person name="Meyers B.C."/>
            <person name="Michelmore R.W."/>
        </authorList>
    </citation>
    <scope>NUCLEOTIDE SEQUENCE [LARGE SCALE GENOMIC DNA]</scope>
    <source>
        <strain evidence="7">cv. Salinas</strain>
        <tissue evidence="6">Seedlings</tissue>
    </source>
</reference>
<dbReference type="Proteomes" id="UP000235145">
    <property type="component" value="Unassembled WGS sequence"/>
</dbReference>
<keyword evidence="2" id="KW-0812">Transmembrane</keyword>
<name>A0A9R1VRR6_LACSA</name>
<dbReference type="EMBL" id="NBSK02000004">
    <property type="protein sequence ID" value="KAJ0209685.1"/>
    <property type="molecule type" value="Genomic_DNA"/>
</dbReference>
<comment type="subcellular location">
    <subcellularLocation>
        <location evidence="1">Membrane</location>
    </subcellularLocation>
</comment>
<gene>
    <name evidence="6" type="ORF">LSAT_V11C400196710</name>
</gene>
<dbReference type="AlphaFoldDB" id="A0A9R1VRR6"/>
<dbReference type="GO" id="GO:0016020">
    <property type="term" value="C:membrane"/>
    <property type="evidence" value="ECO:0007669"/>
    <property type="project" value="UniProtKB-SubCell"/>
</dbReference>
<evidence type="ECO:0000256" key="4">
    <source>
        <dbReference type="ARBA" id="ARBA00023136"/>
    </source>
</evidence>
<evidence type="ECO:0000259" key="5">
    <source>
        <dbReference type="Pfam" id="PF01094"/>
    </source>
</evidence>
<feature type="domain" description="Receptor ligand binding region" evidence="5">
    <location>
        <begin position="151"/>
        <end position="225"/>
    </location>
</feature>
<evidence type="ECO:0000256" key="1">
    <source>
        <dbReference type="ARBA" id="ARBA00004370"/>
    </source>
</evidence>
<evidence type="ECO:0000313" key="6">
    <source>
        <dbReference type="EMBL" id="KAJ0209685.1"/>
    </source>
</evidence>
<organism evidence="6 7">
    <name type="scientific">Lactuca sativa</name>
    <name type="common">Garden lettuce</name>
    <dbReference type="NCBI Taxonomy" id="4236"/>
    <lineage>
        <taxon>Eukaryota</taxon>
        <taxon>Viridiplantae</taxon>
        <taxon>Streptophyta</taxon>
        <taxon>Embryophyta</taxon>
        <taxon>Tracheophyta</taxon>
        <taxon>Spermatophyta</taxon>
        <taxon>Magnoliopsida</taxon>
        <taxon>eudicotyledons</taxon>
        <taxon>Gunneridae</taxon>
        <taxon>Pentapetalae</taxon>
        <taxon>asterids</taxon>
        <taxon>campanulids</taxon>
        <taxon>Asterales</taxon>
        <taxon>Asteraceae</taxon>
        <taxon>Cichorioideae</taxon>
        <taxon>Cichorieae</taxon>
        <taxon>Lactucinae</taxon>
        <taxon>Lactuca</taxon>
    </lineage>
</organism>
<dbReference type="SUPFAM" id="SSF53822">
    <property type="entry name" value="Periplasmic binding protein-like I"/>
    <property type="match status" value="1"/>
</dbReference>
<evidence type="ECO:0000256" key="2">
    <source>
        <dbReference type="ARBA" id="ARBA00022692"/>
    </source>
</evidence>
<keyword evidence="7" id="KW-1185">Reference proteome</keyword>
<evidence type="ECO:0000313" key="7">
    <source>
        <dbReference type="Proteomes" id="UP000235145"/>
    </source>
</evidence>
<dbReference type="InterPro" id="IPR028082">
    <property type="entry name" value="Peripla_BP_I"/>
</dbReference>
<accession>A0A9R1VRR6</accession>
<sequence>MDSASQRGDLASQFGFSRHLDTLELGELHGNSTSQWGFSRLLEFSKDSMNSNLLGIARDETSQFKGIVAVIDSFKAKNVIVICEDTSYEELHKLQTMQDTMFIVHTPPSLASDLFSIAKDLGMMGEGYMWIVTSKTMDLLDSMDDEFKEVDSNGIWAYDAIHALAMAVKRVQTREFALKDLGTNIGTSLLLDKMLRVTFHSLGGEFKLMNGRIISNFMEVVNVIGKGDRRVGFWMRAIGGGFVKEIKKPKSSSNQGLEIII</sequence>
<feature type="domain" description="Receptor ligand binding region" evidence="5">
    <location>
        <begin position="85"/>
        <end position="146"/>
    </location>
</feature>
<proteinExistence type="predicted"/>
<keyword evidence="4" id="KW-0472">Membrane</keyword>
<evidence type="ECO:0000256" key="3">
    <source>
        <dbReference type="ARBA" id="ARBA00022989"/>
    </source>
</evidence>